<evidence type="ECO:0000313" key="2">
    <source>
        <dbReference type="EMBL" id="KAA8899939.1"/>
    </source>
</evidence>
<sequence length="638" mass="69897">MQHTPQPERSDTIKRSNTMMRSSTITRSSTTTSNTMTSINGLRDRLQEGVGNLTRRVSTGLHTHRPAKRAKVVLEKVKNNLLGRTSPKPDEEGEYSGYHDQQQQQFQLERPTSTAAAYETYHGNSHPQDMQQTYPPNFWPMSEPGYMADRNMASSPSGAMTGYQDWAAATAEGFDRETYPSDHWPEAMPLSSTPRSRLDVLGELSTTLPSRPDPMVVGGPFMELDGPALQGTQNRRRFMKTVNDTNHFGVVAAGGNIYPTDEPTEPISASPQSFICGKGRPNIRLQTGGKETTASANDQKKKPCPWPGCSGTTASNFFESNRLKEHLRRAHLFPYMCGFPGCTVRKGDKHQISRHRANKHPQAPKKHYKDQDENPLAAAQLQALGERGISYERISQICNAQHVDDLNDGAASEGLFPTEHPPRSAFTSPSPSTLPIEDEAFSVPVSPTSLSTPGHGFHRSLHSSGSAVGTPMSRTGTNSTFYPQAQLCDIVNVLVPHFEQHSSTAPSPTRQARDKDLVDYFNRLLIATRDELEKRERRRSNTSSFSAYQNYTDLLSLPVAATPALTAGTRSLSGSGSYASLRPDGGYAPPPAGFAGINGVGKPWPQLDTAFGEEAAVMLEHDDGWSVDAVLQDEVCAE</sequence>
<gene>
    <name evidence="2" type="ORF">FN846DRAFT_959737</name>
</gene>
<evidence type="ECO:0000313" key="3">
    <source>
        <dbReference type="Proteomes" id="UP000326924"/>
    </source>
</evidence>
<dbReference type="AlphaFoldDB" id="A0A5J5EQJ5"/>
<feature type="compositionally biased region" description="Basic residues" evidence="1">
    <location>
        <begin position="352"/>
        <end position="368"/>
    </location>
</feature>
<protein>
    <submittedName>
        <fullName evidence="2">Uncharacterized protein</fullName>
    </submittedName>
</protein>
<feature type="compositionally biased region" description="Low complexity" evidence="1">
    <location>
        <begin position="15"/>
        <end position="40"/>
    </location>
</feature>
<evidence type="ECO:0000256" key="1">
    <source>
        <dbReference type="SAM" id="MobiDB-lite"/>
    </source>
</evidence>
<organism evidence="2 3">
    <name type="scientific">Sphaerosporella brunnea</name>
    <dbReference type="NCBI Taxonomy" id="1250544"/>
    <lineage>
        <taxon>Eukaryota</taxon>
        <taxon>Fungi</taxon>
        <taxon>Dikarya</taxon>
        <taxon>Ascomycota</taxon>
        <taxon>Pezizomycotina</taxon>
        <taxon>Pezizomycetes</taxon>
        <taxon>Pezizales</taxon>
        <taxon>Pyronemataceae</taxon>
        <taxon>Sphaerosporella</taxon>
    </lineage>
</organism>
<feature type="compositionally biased region" description="Basic and acidic residues" evidence="1">
    <location>
        <begin position="1"/>
        <end position="14"/>
    </location>
</feature>
<feature type="region of interest" description="Disordered" evidence="1">
    <location>
        <begin position="451"/>
        <end position="475"/>
    </location>
</feature>
<feature type="compositionally biased region" description="Polar residues" evidence="1">
    <location>
        <begin position="462"/>
        <end position="475"/>
    </location>
</feature>
<feature type="compositionally biased region" description="Polar residues" evidence="1">
    <location>
        <begin position="99"/>
        <end position="114"/>
    </location>
</feature>
<feature type="region of interest" description="Disordered" evidence="1">
    <location>
        <begin position="1"/>
        <end position="49"/>
    </location>
</feature>
<proteinExistence type="predicted"/>
<reference evidence="2 3" key="1">
    <citation type="submission" date="2019-09" db="EMBL/GenBank/DDBJ databases">
        <title>Draft genome of the ectomycorrhizal ascomycete Sphaerosporella brunnea.</title>
        <authorList>
            <consortium name="DOE Joint Genome Institute"/>
            <person name="Benucci G.M."/>
            <person name="Marozzi G."/>
            <person name="Antonielli L."/>
            <person name="Sanchez S."/>
            <person name="Marco P."/>
            <person name="Wang X."/>
            <person name="Falini L.B."/>
            <person name="Barry K."/>
            <person name="Haridas S."/>
            <person name="Lipzen A."/>
            <person name="Labutti K."/>
            <person name="Grigoriev I.V."/>
            <person name="Murat C."/>
            <person name="Martin F."/>
            <person name="Albertini E."/>
            <person name="Donnini D."/>
            <person name="Bonito G."/>
        </authorList>
    </citation>
    <scope>NUCLEOTIDE SEQUENCE [LARGE SCALE GENOMIC DNA]</scope>
    <source>
        <strain evidence="2 3">Sb_GMNB300</strain>
    </source>
</reference>
<dbReference type="Proteomes" id="UP000326924">
    <property type="component" value="Unassembled WGS sequence"/>
</dbReference>
<dbReference type="InParanoid" id="A0A5J5EQJ5"/>
<name>A0A5J5EQJ5_9PEZI</name>
<dbReference type="OrthoDB" id="5397293at2759"/>
<accession>A0A5J5EQJ5</accession>
<feature type="region of interest" description="Disordered" evidence="1">
    <location>
        <begin position="411"/>
        <end position="430"/>
    </location>
</feature>
<dbReference type="EMBL" id="VXIS01000161">
    <property type="protein sequence ID" value="KAA8899939.1"/>
    <property type="molecule type" value="Genomic_DNA"/>
</dbReference>
<feature type="region of interest" description="Disordered" evidence="1">
    <location>
        <begin position="80"/>
        <end position="114"/>
    </location>
</feature>
<feature type="region of interest" description="Disordered" evidence="1">
    <location>
        <begin position="348"/>
        <end position="373"/>
    </location>
</feature>
<comment type="caution">
    <text evidence="2">The sequence shown here is derived from an EMBL/GenBank/DDBJ whole genome shotgun (WGS) entry which is preliminary data.</text>
</comment>
<keyword evidence="3" id="KW-1185">Reference proteome</keyword>